<dbReference type="SUPFAM" id="SSF52540">
    <property type="entry name" value="P-loop containing nucleoside triphosphate hydrolases"/>
    <property type="match status" value="1"/>
</dbReference>
<dbReference type="NCBIfam" id="TIGR01007">
    <property type="entry name" value="eps_fam"/>
    <property type="match status" value="1"/>
</dbReference>
<name>A0AA41Q2L4_9ACTN</name>
<dbReference type="GO" id="GO:0005886">
    <property type="term" value="C:plasma membrane"/>
    <property type="evidence" value="ECO:0007669"/>
    <property type="project" value="TreeGrafter"/>
</dbReference>
<feature type="chain" id="PRO_5041365853" evidence="4">
    <location>
        <begin position="22"/>
        <end position="466"/>
    </location>
</feature>
<dbReference type="GO" id="GO:0004715">
    <property type="term" value="F:non-membrane spanning protein tyrosine kinase activity"/>
    <property type="evidence" value="ECO:0007669"/>
    <property type="project" value="UniProtKB-EC"/>
</dbReference>
<dbReference type="Proteomes" id="UP001165378">
    <property type="component" value="Unassembled WGS sequence"/>
</dbReference>
<evidence type="ECO:0000256" key="1">
    <source>
        <dbReference type="ARBA" id="ARBA00022741"/>
    </source>
</evidence>
<dbReference type="EC" id="2.7.10.2" evidence="5"/>
<dbReference type="EMBL" id="JAKFHA010000010">
    <property type="protein sequence ID" value="MCF2529269.1"/>
    <property type="molecule type" value="Genomic_DNA"/>
</dbReference>
<dbReference type="InterPro" id="IPR027417">
    <property type="entry name" value="P-loop_NTPase"/>
</dbReference>
<gene>
    <name evidence="5" type="ORF">LZ495_18910</name>
</gene>
<accession>A0AA41Q2L4</accession>
<dbReference type="CDD" id="cd05387">
    <property type="entry name" value="BY-kinase"/>
    <property type="match status" value="1"/>
</dbReference>
<protein>
    <submittedName>
        <fullName evidence="5">Polysaccharide biosynthesis tyrosine autokinase</fullName>
        <ecNumber evidence="5">2.7.10.2</ecNumber>
    </submittedName>
</protein>
<dbReference type="PANTHER" id="PTHR32309:SF13">
    <property type="entry name" value="FERRIC ENTEROBACTIN TRANSPORT PROTEIN FEPE"/>
    <property type="match status" value="1"/>
</dbReference>
<keyword evidence="1" id="KW-0547">Nucleotide-binding</keyword>
<proteinExistence type="predicted"/>
<reference evidence="5" key="1">
    <citation type="submission" date="2022-01" db="EMBL/GenBank/DDBJ databases">
        <title>Genome-Based Taxonomic Classification of the Phylum Actinobacteria.</title>
        <authorList>
            <person name="Gao Y."/>
        </authorList>
    </citation>
    <scope>NUCLEOTIDE SEQUENCE</scope>
    <source>
        <strain evidence="5">KLBMP 8922</strain>
    </source>
</reference>
<comment type="caution">
    <text evidence="5">The sequence shown here is derived from an EMBL/GenBank/DDBJ whole genome shotgun (WGS) entry which is preliminary data.</text>
</comment>
<dbReference type="Pfam" id="PF10609">
    <property type="entry name" value="ParA"/>
    <property type="match status" value="1"/>
</dbReference>
<keyword evidence="6" id="KW-1185">Reference proteome</keyword>
<dbReference type="InterPro" id="IPR050445">
    <property type="entry name" value="Bact_polysacc_biosynth/exp"/>
</dbReference>
<dbReference type="GO" id="GO:0005524">
    <property type="term" value="F:ATP binding"/>
    <property type="evidence" value="ECO:0007669"/>
    <property type="project" value="UniProtKB-KW"/>
</dbReference>
<feature type="region of interest" description="Disordered" evidence="3">
    <location>
        <begin position="440"/>
        <end position="466"/>
    </location>
</feature>
<organism evidence="5 6">
    <name type="scientific">Yinghuangia soli</name>
    <dbReference type="NCBI Taxonomy" id="2908204"/>
    <lineage>
        <taxon>Bacteria</taxon>
        <taxon>Bacillati</taxon>
        <taxon>Actinomycetota</taxon>
        <taxon>Actinomycetes</taxon>
        <taxon>Kitasatosporales</taxon>
        <taxon>Streptomycetaceae</taxon>
        <taxon>Yinghuangia</taxon>
    </lineage>
</organism>
<evidence type="ECO:0000313" key="6">
    <source>
        <dbReference type="Proteomes" id="UP001165378"/>
    </source>
</evidence>
<dbReference type="InterPro" id="IPR033756">
    <property type="entry name" value="YlxH/NBP35"/>
</dbReference>
<evidence type="ECO:0000256" key="2">
    <source>
        <dbReference type="ARBA" id="ARBA00022840"/>
    </source>
</evidence>
<sequence length="466" mass="47409">MALLALGGLAAGLTLTACSTAQYKSVSQIFVATRGTSDVAEMNQGSAFSQARVQSYADIIASPRVTAPVVKQLGLDTSARALADRVQATARLNTVLIDITVTDTDPERAALIANAVAAEAGLLIVDLETPPGQGAAPVHIGITRSGVPATDPVSPKPLLNAGAGLLGGLLTGIAFALLRHTLDTTLRTGEEIGETAGIAVLGSVPFDKAAVAAPLAIGDQALSARAEAFRLVRTNLQFAQVDHRPHVIIVTSSLPGEGKTNTAANLALSLAQAGHTTCLIDADLRNPCVAKTFGLVQSAGLTSVLIGAATVSDVLQWAGDDTLAVLTSGPIPPNPAEILASQRMSQVLRDVATAFDVVIVDTAPLLPVADTLGLAPLTDAAILVVRAGKTPADQVRAAADGLRAVGAHILGGVLSMTDPQQQRTYGYGYGFEHVDAAKRAADATAPRPRPVRSEADAGAMGTGVGA</sequence>
<dbReference type="AlphaFoldDB" id="A0AA41Q2L4"/>
<dbReference type="InterPro" id="IPR005702">
    <property type="entry name" value="Wzc-like_C"/>
</dbReference>
<keyword evidence="2" id="KW-0067">ATP-binding</keyword>
<feature type="signal peptide" evidence="4">
    <location>
        <begin position="1"/>
        <end position="21"/>
    </location>
</feature>
<evidence type="ECO:0000256" key="4">
    <source>
        <dbReference type="SAM" id="SignalP"/>
    </source>
</evidence>
<dbReference type="PANTHER" id="PTHR32309">
    <property type="entry name" value="TYROSINE-PROTEIN KINASE"/>
    <property type="match status" value="1"/>
</dbReference>
<keyword evidence="4" id="KW-0732">Signal</keyword>
<evidence type="ECO:0000313" key="5">
    <source>
        <dbReference type="EMBL" id="MCF2529269.1"/>
    </source>
</evidence>
<evidence type="ECO:0000256" key="3">
    <source>
        <dbReference type="SAM" id="MobiDB-lite"/>
    </source>
</evidence>
<dbReference type="Gene3D" id="3.40.50.300">
    <property type="entry name" value="P-loop containing nucleotide triphosphate hydrolases"/>
    <property type="match status" value="1"/>
</dbReference>
<keyword evidence="5" id="KW-0808">Transferase</keyword>